<dbReference type="PANTHER" id="PTHR13748:SF62">
    <property type="entry name" value="COBW DOMAIN-CONTAINING PROTEIN"/>
    <property type="match status" value="1"/>
</dbReference>
<dbReference type="PANTHER" id="PTHR13748">
    <property type="entry name" value="COBW-RELATED"/>
    <property type="match status" value="1"/>
</dbReference>
<dbReference type="InterPro" id="IPR027417">
    <property type="entry name" value="P-loop_NTPase"/>
</dbReference>
<dbReference type="InterPro" id="IPR036627">
    <property type="entry name" value="CobW-likC_sf"/>
</dbReference>
<evidence type="ECO:0000313" key="9">
    <source>
        <dbReference type="Proteomes" id="UP000254889"/>
    </source>
</evidence>
<evidence type="ECO:0000256" key="3">
    <source>
        <dbReference type="ARBA" id="ARBA00023186"/>
    </source>
</evidence>
<evidence type="ECO:0000313" key="8">
    <source>
        <dbReference type="EMBL" id="AXK81944.1"/>
    </source>
</evidence>
<evidence type="ECO:0000256" key="2">
    <source>
        <dbReference type="ARBA" id="ARBA00022801"/>
    </source>
</evidence>
<dbReference type="InterPro" id="IPR011629">
    <property type="entry name" value="CobW-like_C"/>
</dbReference>
<keyword evidence="3" id="KW-0143">Chaperone</keyword>
<dbReference type="RefSeq" id="WP_115692323.1">
    <property type="nucleotide sequence ID" value="NZ_CP031417.1"/>
</dbReference>
<proteinExistence type="inferred from homology"/>
<evidence type="ECO:0000259" key="7">
    <source>
        <dbReference type="SMART" id="SM00833"/>
    </source>
</evidence>
<dbReference type="InterPro" id="IPR051316">
    <property type="entry name" value="Zinc-reg_GTPase_activator"/>
</dbReference>
<keyword evidence="9" id="KW-1185">Reference proteome</keyword>
<dbReference type="InterPro" id="IPR003495">
    <property type="entry name" value="CobW/HypB/UreG_nucleotide-bd"/>
</dbReference>
<evidence type="ECO:0000256" key="5">
    <source>
        <dbReference type="ARBA" id="ARBA00045658"/>
    </source>
</evidence>
<dbReference type="Pfam" id="PF07683">
    <property type="entry name" value="CobW_C"/>
    <property type="match status" value="1"/>
</dbReference>
<dbReference type="GO" id="GO:0016787">
    <property type="term" value="F:hydrolase activity"/>
    <property type="evidence" value="ECO:0007669"/>
    <property type="project" value="UniProtKB-KW"/>
</dbReference>
<organism evidence="8 9">
    <name type="scientific">Pseudolabrys taiwanensis</name>
    <dbReference type="NCBI Taxonomy" id="331696"/>
    <lineage>
        <taxon>Bacteria</taxon>
        <taxon>Pseudomonadati</taxon>
        <taxon>Pseudomonadota</taxon>
        <taxon>Alphaproteobacteria</taxon>
        <taxon>Hyphomicrobiales</taxon>
        <taxon>Xanthobacteraceae</taxon>
        <taxon>Pseudolabrys</taxon>
    </lineage>
</organism>
<keyword evidence="1" id="KW-0547">Nucleotide-binding</keyword>
<comment type="catalytic activity">
    <reaction evidence="6">
        <text>GTP + H2O = GDP + phosphate + H(+)</text>
        <dbReference type="Rhea" id="RHEA:19669"/>
        <dbReference type="ChEBI" id="CHEBI:15377"/>
        <dbReference type="ChEBI" id="CHEBI:15378"/>
        <dbReference type="ChEBI" id="CHEBI:37565"/>
        <dbReference type="ChEBI" id="CHEBI:43474"/>
        <dbReference type="ChEBI" id="CHEBI:58189"/>
    </reaction>
    <physiologicalReaction direction="left-to-right" evidence="6">
        <dbReference type="Rhea" id="RHEA:19670"/>
    </physiologicalReaction>
</comment>
<gene>
    <name evidence="8" type="ORF">DW352_16275</name>
</gene>
<comment type="function">
    <text evidence="5">Zinc chaperone that directly transfers zinc cofactor to target proteins, thereby activating them. Zinc is transferred from the CXCC motif in the GTPase domain to the zinc binding site in target proteins in a process requiring GTP hydrolysis.</text>
</comment>
<dbReference type="SUPFAM" id="SSF52540">
    <property type="entry name" value="P-loop containing nucleoside triphosphate hydrolases"/>
    <property type="match status" value="1"/>
</dbReference>
<dbReference type="Gene3D" id="3.30.1220.10">
    <property type="entry name" value="CobW-like, C-terminal domain"/>
    <property type="match status" value="1"/>
</dbReference>
<dbReference type="EMBL" id="CP031417">
    <property type="protein sequence ID" value="AXK81944.1"/>
    <property type="molecule type" value="Genomic_DNA"/>
</dbReference>
<dbReference type="Gene3D" id="3.40.50.300">
    <property type="entry name" value="P-loop containing nucleotide triphosphate hydrolases"/>
    <property type="match status" value="1"/>
</dbReference>
<reference evidence="8 9" key="1">
    <citation type="submission" date="2018-07" db="EMBL/GenBank/DDBJ databases">
        <authorList>
            <person name="Quirk P.G."/>
            <person name="Krulwich T.A."/>
        </authorList>
    </citation>
    <scope>NUCLEOTIDE SEQUENCE [LARGE SCALE GENOMIC DNA]</scope>
    <source>
        <strain evidence="8 9">CC-BB4</strain>
    </source>
</reference>
<feature type="domain" description="CobW C-terminal" evidence="7">
    <location>
        <begin position="238"/>
        <end position="332"/>
    </location>
</feature>
<dbReference type="GO" id="GO:0000166">
    <property type="term" value="F:nucleotide binding"/>
    <property type="evidence" value="ECO:0007669"/>
    <property type="project" value="UniProtKB-KW"/>
</dbReference>
<accession>A0A345ZYE7</accession>
<evidence type="ECO:0000256" key="4">
    <source>
        <dbReference type="ARBA" id="ARBA00034320"/>
    </source>
</evidence>
<keyword evidence="2" id="KW-0378">Hydrolase</keyword>
<name>A0A345ZYE7_9HYPH</name>
<dbReference type="Proteomes" id="UP000254889">
    <property type="component" value="Chromosome"/>
</dbReference>
<sequence>MNSPFPSPSAGPFGRRLKRERGAKVPVTIVTGFLGAGKTTLINRFLATPEGQGTAVVVNEFGAVGIDDALIRESADETVLLGNGCLCCIARSDLQEALRRLVIERERGEIPDFKRIVIETSGLADPSPILQTFATDRALGDMFHVDVVLTVVDAATGPDTLGWSAEARKQTILADRLAITKTDIAGAPEALIAHLNTLNPNADIVRSANGALDPRCFTEPAALQRNAFVAEAEHSDGIGSFVLTEEASLPWPAFAKTMDTLIALRGPDLLRVKGFLNVEGCKGPVVVQFVQHLAPPPVELDAWPDGNRSSRVVFITRGLGEKQVRDLFAAVRSLL</sequence>
<protein>
    <submittedName>
        <fullName evidence="8">GTP-binding protein</fullName>
    </submittedName>
</protein>
<comment type="similarity">
    <text evidence="4">Belongs to the SIMIBI class G3E GTPase family. ZNG1 subfamily.</text>
</comment>
<evidence type="ECO:0000256" key="1">
    <source>
        <dbReference type="ARBA" id="ARBA00022741"/>
    </source>
</evidence>
<dbReference type="GO" id="GO:0005737">
    <property type="term" value="C:cytoplasm"/>
    <property type="evidence" value="ECO:0007669"/>
    <property type="project" value="TreeGrafter"/>
</dbReference>
<dbReference type="SMART" id="SM00833">
    <property type="entry name" value="CobW_C"/>
    <property type="match status" value="1"/>
</dbReference>
<dbReference type="CDD" id="cd03112">
    <property type="entry name" value="CobW-like"/>
    <property type="match status" value="1"/>
</dbReference>
<evidence type="ECO:0000256" key="6">
    <source>
        <dbReference type="ARBA" id="ARBA00049117"/>
    </source>
</evidence>
<dbReference type="KEGG" id="ptaw:DW352_16275"/>
<dbReference type="SUPFAM" id="SSF90002">
    <property type="entry name" value="Hypothetical protein YjiA, C-terminal domain"/>
    <property type="match status" value="1"/>
</dbReference>
<dbReference type="AlphaFoldDB" id="A0A345ZYE7"/>
<dbReference type="OrthoDB" id="9808822at2"/>
<dbReference type="Pfam" id="PF02492">
    <property type="entry name" value="cobW"/>
    <property type="match status" value="1"/>
</dbReference>